<gene>
    <name evidence="7" type="ORF">M3M28_04250</name>
</gene>
<evidence type="ECO:0000256" key="3">
    <source>
        <dbReference type="ARBA" id="ARBA00023002"/>
    </source>
</evidence>
<keyword evidence="3" id="KW-0560">Oxidoreductase</keyword>
<feature type="domain" description="Luciferase-like" evidence="6">
    <location>
        <begin position="34"/>
        <end position="270"/>
    </location>
</feature>
<proteinExistence type="inferred from homology"/>
<dbReference type="PANTHER" id="PTHR30011">
    <property type="entry name" value="ALKANESULFONATE MONOOXYGENASE-RELATED"/>
    <property type="match status" value="1"/>
</dbReference>
<protein>
    <submittedName>
        <fullName evidence="7">LLM class flavin-dependent oxidoreductase</fullName>
    </submittedName>
</protein>
<dbReference type="InterPro" id="IPR016215">
    <property type="entry name" value="NTA_MOA"/>
</dbReference>
<comment type="similarity">
    <text evidence="5">Belongs to the NtaA/SnaA/DszA monooxygenase family.</text>
</comment>
<name>A0ABY4N205_9MICO</name>
<evidence type="ECO:0000256" key="4">
    <source>
        <dbReference type="ARBA" id="ARBA00023033"/>
    </source>
</evidence>
<keyword evidence="1" id="KW-0285">Flavoprotein</keyword>
<dbReference type="InterPro" id="IPR051260">
    <property type="entry name" value="Diverse_substr_monoxygenases"/>
</dbReference>
<accession>A0ABY4N205</accession>
<dbReference type="Gene3D" id="3.20.20.30">
    <property type="entry name" value="Luciferase-like domain"/>
    <property type="match status" value="1"/>
</dbReference>
<evidence type="ECO:0000259" key="6">
    <source>
        <dbReference type="Pfam" id="PF00296"/>
    </source>
</evidence>
<keyword evidence="4" id="KW-0503">Monooxygenase</keyword>
<evidence type="ECO:0000256" key="5">
    <source>
        <dbReference type="ARBA" id="ARBA00033748"/>
    </source>
</evidence>
<keyword evidence="2" id="KW-0288">FMN</keyword>
<dbReference type="InterPro" id="IPR011251">
    <property type="entry name" value="Luciferase-like_dom"/>
</dbReference>
<evidence type="ECO:0000256" key="2">
    <source>
        <dbReference type="ARBA" id="ARBA00022643"/>
    </source>
</evidence>
<dbReference type="SUPFAM" id="SSF51679">
    <property type="entry name" value="Bacterial luciferase-like"/>
    <property type="match status" value="1"/>
</dbReference>
<dbReference type="InterPro" id="IPR036661">
    <property type="entry name" value="Luciferase-like_sf"/>
</dbReference>
<dbReference type="PIRSF" id="PIRSF000337">
    <property type="entry name" value="NTA_MOA"/>
    <property type="match status" value="1"/>
</dbReference>
<evidence type="ECO:0000313" key="7">
    <source>
        <dbReference type="EMBL" id="UQN15671.1"/>
    </source>
</evidence>
<dbReference type="EMBL" id="CP097160">
    <property type="protein sequence ID" value="UQN15671.1"/>
    <property type="molecule type" value="Genomic_DNA"/>
</dbReference>
<sequence>MRPAPLAGLSLSPTWLRGGAWRDAPQRAREYVAGAGAIAVAQRAERAGWDYLLKPDVPALPLVRAGRGAEFFGPDPLTLMSVIAGATERIRLFPTCSTTFSRPYQLARELRSLDALSGGRAGWNAVWSLAGHDNFGLVREDAPATRLAAANAALAALHDLWSGFDADGLVADAATGEFARLERLRVGDAQLAAGVQGPLTLPGRGALPMMTAAGSPLMLDFAARWADSMFAATGNVAAARSLATDVSRRALEHGRAADVVGVHPGIIMSVRSGGAAPLPEADGAGARHFVAAGTPEEVAARVAEFLHDSDAPGFVALPFGGWESLELALEEVLPRLRARLGAATT</sequence>
<dbReference type="PANTHER" id="PTHR30011:SF16">
    <property type="entry name" value="C2H2 FINGER DOMAIN TRANSCRIPTION FACTOR (EUROFUNG)-RELATED"/>
    <property type="match status" value="1"/>
</dbReference>
<organism evidence="7">
    <name type="scientific">Gulosibacter sediminis</name>
    <dbReference type="NCBI Taxonomy" id="1729695"/>
    <lineage>
        <taxon>Bacteria</taxon>
        <taxon>Bacillati</taxon>
        <taxon>Actinomycetota</taxon>
        <taxon>Actinomycetes</taxon>
        <taxon>Micrococcales</taxon>
        <taxon>Microbacteriaceae</taxon>
        <taxon>Gulosibacter</taxon>
    </lineage>
</organism>
<reference evidence="7" key="1">
    <citation type="submission" date="2022-05" db="EMBL/GenBank/DDBJ databases">
        <title>Complete genome sequence of toluene-degrading Gulosibacter sediminis strain ACHW.36C.</title>
        <authorList>
            <person name="Wai A.C."/>
            <person name="Lai G.K."/>
            <person name="Griffin S.D."/>
            <person name="Leung F.C."/>
        </authorList>
    </citation>
    <scope>NUCLEOTIDE SEQUENCE [LARGE SCALE GENOMIC DNA]</scope>
    <source>
        <strain evidence="7">ACHW.36C</strain>
    </source>
</reference>
<dbReference type="Pfam" id="PF00296">
    <property type="entry name" value="Bac_luciferase"/>
    <property type="match status" value="1"/>
</dbReference>
<evidence type="ECO:0000256" key="1">
    <source>
        <dbReference type="ARBA" id="ARBA00022630"/>
    </source>
</evidence>